<evidence type="ECO:0000256" key="7">
    <source>
        <dbReference type="ARBA" id="ARBA00023304"/>
    </source>
</evidence>
<dbReference type="GO" id="GO:0046872">
    <property type="term" value="F:metal ion binding"/>
    <property type="evidence" value="ECO:0007669"/>
    <property type="project" value="UniProtKB-KW"/>
</dbReference>
<feature type="domain" description="Isopropylmalate dehydrogenase-like" evidence="8">
    <location>
        <begin position="3"/>
        <end position="345"/>
    </location>
</feature>
<evidence type="ECO:0000313" key="9">
    <source>
        <dbReference type="EMBL" id="SEC56210.1"/>
    </source>
</evidence>
<gene>
    <name evidence="9" type="ORF">SAMN04490239_4550</name>
</gene>
<dbReference type="SMART" id="SM01329">
    <property type="entry name" value="Iso_dh"/>
    <property type="match status" value="1"/>
</dbReference>
<keyword evidence="2" id="KW-0028">Amino-acid biosynthesis</keyword>
<dbReference type="Gene3D" id="3.40.718.10">
    <property type="entry name" value="Isopropylmalate Dehydrogenase"/>
    <property type="match status" value="1"/>
</dbReference>
<evidence type="ECO:0000256" key="1">
    <source>
        <dbReference type="ARBA" id="ARBA00022430"/>
    </source>
</evidence>
<dbReference type="GO" id="GO:0005829">
    <property type="term" value="C:cytosol"/>
    <property type="evidence" value="ECO:0007669"/>
    <property type="project" value="TreeGrafter"/>
</dbReference>
<evidence type="ECO:0000256" key="4">
    <source>
        <dbReference type="ARBA" id="ARBA00022842"/>
    </source>
</evidence>
<dbReference type="OrthoDB" id="9805307at2"/>
<evidence type="ECO:0000256" key="3">
    <source>
        <dbReference type="ARBA" id="ARBA00022723"/>
    </source>
</evidence>
<dbReference type="AlphaFoldDB" id="A0A1H4TIY0"/>
<dbReference type="PANTHER" id="PTHR42979:SF1">
    <property type="entry name" value="3-ISOPROPYLMALATE DEHYDROGENASE"/>
    <property type="match status" value="1"/>
</dbReference>
<keyword evidence="7" id="KW-0100">Branched-chain amino acid biosynthesis</keyword>
<dbReference type="Pfam" id="PF00180">
    <property type="entry name" value="Iso_dh"/>
    <property type="match status" value="1"/>
</dbReference>
<evidence type="ECO:0000256" key="2">
    <source>
        <dbReference type="ARBA" id="ARBA00022605"/>
    </source>
</evidence>
<keyword evidence="4" id="KW-0460">Magnesium</keyword>
<keyword evidence="6" id="KW-0520">NAD</keyword>
<dbReference type="InterPro" id="IPR024084">
    <property type="entry name" value="IsoPropMal-DH-like_dom"/>
</dbReference>
<reference evidence="10" key="1">
    <citation type="submission" date="2016-10" db="EMBL/GenBank/DDBJ databases">
        <authorList>
            <person name="Varghese N."/>
            <person name="Submissions S."/>
        </authorList>
    </citation>
    <scope>NUCLEOTIDE SEQUENCE [LARGE SCALE GENOMIC DNA]</scope>
    <source>
        <strain evidence="10">DSM 44498</strain>
    </source>
</reference>
<proteinExistence type="predicted"/>
<dbReference type="GO" id="GO:0009098">
    <property type="term" value="P:L-leucine biosynthetic process"/>
    <property type="evidence" value="ECO:0007669"/>
    <property type="project" value="UniProtKB-KW"/>
</dbReference>
<keyword evidence="5" id="KW-0560">Oxidoreductase</keyword>
<organism evidence="9 10">
    <name type="scientific">Rhodococcus koreensis</name>
    <dbReference type="NCBI Taxonomy" id="99653"/>
    <lineage>
        <taxon>Bacteria</taxon>
        <taxon>Bacillati</taxon>
        <taxon>Actinomycetota</taxon>
        <taxon>Actinomycetes</taxon>
        <taxon>Mycobacteriales</taxon>
        <taxon>Nocardiaceae</taxon>
        <taxon>Rhodococcus</taxon>
    </lineage>
</organism>
<evidence type="ECO:0000256" key="5">
    <source>
        <dbReference type="ARBA" id="ARBA00023002"/>
    </source>
</evidence>
<dbReference type="SUPFAM" id="SSF53659">
    <property type="entry name" value="Isocitrate/Isopropylmalate dehydrogenase-like"/>
    <property type="match status" value="1"/>
</dbReference>
<dbReference type="PANTHER" id="PTHR42979">
    <property type="entry name" value="3-ISOPROPYLMALATE DEHYDROGENASE"/>
    <property type="match status" value="1"/>
</dbReference>
<dbReference type="GO" id="GO:0003862">
    <property type="term" value="F:3-isopropylmalate dehydrogenase activity"/>
    <property type="evidence" value="ECO:0007669"/>
    <property type="project" value="InterPro"/>
</dbReference>
<protein>
    <submittedName>
        <fullName evidence="9">3-isopropylmalate dehydrogenase</fullName>
    </submittedName>
</protein>
<evidence type="ECO:0000259" key="8">
    <source>
        <dbReference type="SMART" id="SM01329"/>
    </source>
</evidence>
<accession>A0A1H4TIY0</accession>
<keyword evidence="3" id="KW-0479">Metal-binding</keyword>
<keyword evidence="10" id="KW-1185">Reference proteome</keyword>
<evidence type="ECO:0000256" key="6">
    <source>
        <dbReference type="ARBA" id="ARBA00023027"/>
    </source>
</evidence>
<evidence type="ECO:0000313" key="10">
    <source>
        <dbReference type="Proteomes" id="UP000183561"/>
    </source>
</evidence>
<name>A0A1H4TIY0_9NOCA</name>
<dbReference type="EMBL" id="FNSV01000005">
    <property type="protein sequence ID" value="SEC56210.1"/>
    <property type="molecule type" value="Genomic_DNA"/>
</dbReference>
<dbReference type="RefSeq" id="WP_072939292.1">
    <property type="nucleotide sequence ID" value="NZ_FNSV01000005.1"/>
</dbReference>
<dbReference type="Proteomes" id="UP000183561">
    <property type="component" value="Unassembled WGS sequence"/>
</dbReference>
<keyword evidence="1" id="KW-0432">Leucine biosynthesis</keyword>
<dbReference type="InterPro" id="IPR004429">
    <property type="entry name" value="Isopropylmalate_DH"/>
</dbReference>
<sequence length="355" mass="37665">MTVIAVLPGDGIGSEILDGPLEFLRRLAAAGAPLTLTGPLPYGTAGWHATGSILPEETIEACRSADVVLSGAVGTHPGVTAEECPNPEAALISLRNLFDLRVSVRTVWVPQLSEDVTIVRNITGGAYADPSQREESDGVSAAVDQLRLLPARVSEVLEMAAGFTVDAPGRRYISVDKASVFATSRLWRATAEQVADRTGVAFDHVNVDRAAYELVSYPQLPAVIATEGIFGDILSDIVCARAGSPALCGSATINPDRNFGSGITALFEPAHGSSPHRTGTRRSNPTGAWLALAALLDWCPDLRLLGRATRIRSALEVAHRSGVRTYDLATPEQELVDMDGYNARILDELHALQPA</sequence>